<dbReference type="AlphaFoldDB" id="A0A3L8RXR3"/>
<gene>
    <name evidence="1" type="ORF">DV515_00014571</name>
</gene>
<protein>
    <submittedName>
        <fullName evidence="1">Uncharacterized protein</fullName>
    </submittedName>
</protein>
<evidence type="ECO:0000313" key="1">
    <source>
        <dbReference type="EMBL" id="RLV90045.1"/>
    </source>
</evidence>
<sequence length="68" mass="7385">MDTWRHTGKRGRSSLCPLLHRETEAQMPSGALCRAGGDTRSARRDAVTGANASSEARSCRETLSLVRV</sequence>
<organism evidence="1 2">
    <name type="scientific">Chloebia gouldiae</name>
    <name type="common">Gouldian finch</name>
    <name type="synonym">Erythrura gouldiae</name>
    <dbReference type="NCBI Taxonomy" id="44316"/>
    <lineage>
        <taxon>Eukaryota</taxon>
        <taxon>Metazoa</taxon>
        <taxon>Chordata</taxon>
        <taxon>Craniata</taxon>
        <taxon>Vertebrata</taxon>
        <taxon>Euteleostomi</taxon>
        <taxon>Archelosauria</taxon>
        <taxon>Archosauria</taxon>
        <taxon>Dinosauria</taxon>
        <taxon>Saurischia</taxon>
        <taxon>Theropoda</taxon>
        <taxon>Coelurosauria</taxon>
        <taxon>Aves</taxon>
        <taxon>Neognathae</taxon>
        <taxon>Neoaves</taxon>
        <taxon>Telluraves</taxon>
        <taxon>Australaves</taxon>
        <taxon>Passeriformes</taxon>
        <taxon>Passeroidea</taxon>
        <taxon>Passeridae</taxon>
        <taxon>Chloebia</taxon>
    </lineage>
</organism>
<name>A0A3L8RXR3_CHLGU</name>
<evidence type="ECO:0000313" key="2">
    <source>
        <dbReference type="Proteomes" id="UP000276834"/>
    </source>
</evidence>
<accession>A0A3L8RXR3</accession>
<keyword evidence="2" id="KW-1185">Reference proteome</keyword>
<comment type="caution">
    <text evidence="1">The sequence shown here is derived from an EMBL/GenBank/DDBJ whole genome shotgun (WGS) entry which is preliminary data.</text>
</comment>
<dbReference type="EMBL" id="QUSF01000132">
    <property type="protein sequence ID" value="RLV90045.1"/>
    <property type="molecule type" value="Genomic_DNA"/>
</dbReference>
<proteinExistence type="predicted"/>
<dbReference type="Proteomes" id="UP000276834">
    <property type="component" value="Unassembled WGS sequence"/>
</dbReference>
<reference evidence="1 2" key="1">
    <citation type="journal article" date="2018" name="Proc. R. Soc. B">
        <title>A non-coding region near Follistatin controls head colour polymorphism in the Gouldian finch.</title>
        <authorList>
            <person name="Toomey M.B."/>
            <person name="Marques C.I."/>
            <person name="Andrade P."/>
            <person name="Araujo P.M."/>
            <person name="Sabatino S."/>
            <person name="Gazda M.A."/>
            <person name="Afonso S."/>
            <person name="Lopes R.J."/>
            <person name="Corbo J.C."/>
            <person name="Carneiro M."/>
        </authorList>
    </citation>
    <scope>NUCLEOTIDE SEQUENCE [LARGE SCALE GENOMIC DNA]</scope>
    <source>
        <strain evidence="1">Red01</strain>
        <tissue evidence="1">Muscle</tissue>
    </source>
</reference>